<dbReference type="AlphaFoldDB" id="A0A4Y1MTQ1"/>
<organism evidence="1">
    <name type="scientific">Roseomonas mucosa</name>
    <dbReference type="NCBI Taxonomy" id="207340"/>
    <lineage>
        <taxon>Bacteria</taxon>
        <taxon>Pseudomonadati</taxon>
        <taxon>Pseudomonadota</taxon>
        <taxon>Alphaproteobacteria</taxon>
        <taxon>Acetobacterales</taxon>
        <taxon>Roseomonadaceae</taxon>
        <taxon>Roseomonas</taxon>
    </lineage>
</organism>
<evidence type="ECO:0000313" key="1">
    <source>
        <dbReference type="EMBL" id="AWV21406.1"/>
    </source>
</evidence>
<gene>
    <name evidence="1" type="ORF">RADP37_05540</name>
</gene>
<protein>
    <submittedName>
        <fullName evidence="1">Uncharacterized protein</fullName>
    </submittedName>
</protein>
<reference evidence="1" key="1">
    <citation type="submission" date="2017-12" db="EMBL/GenBank/DDBJ databases">
        <authorList>
            <person name="Martens C."/>
            <person name="Dahlstrom E."/>
            <person name="Barbian K."/>
            <person name="Sykora L."/>
            <person name="Ricklefs S."/>
            <person name="Bruno D."/>
            <person name="Anzick I."/>
            <person name="Myles I."/>
            <person name="Datta S.K."/>
        </authorList>
    </citation>
    <scope>NUCLEOTIDE SEQUENCE</scope>
    <source>
        <strain evidence="1">AD2</strain>
    </source>
</reference>
<sequence>MIGPKMGDSAGVHVSSIDHRQAKINSWLSKVYLFQLEVRVVFGK</sequence>
<accession>A0A4Y1MTQ1</accession>
<proteinExistence type="predicted"/>
<name>A0A4Y1MTQ1_9PROT</name>
<dbReference type="EMBL" id="CP025189">
    <property type="protein sequence ID" value="AWV21406.1"/>
    <property type="molecule type" value="Genomic_DNA"/>
</dbReference>